<evidence type="ECO:0000256" key="1">
    <source>
        <dbReference type="SAM" id="MobiDB-lite"/>
    </source>
</evidence>
<accession>A0ABV2CJM3</accession>
<comment type="caution">
    <text evidence="2">The sequence shown here is derived from an EMBL/GenBank/DDBJ whole genome shotgun (WGS) entry which is preliminary data.</text>
</comment>
<dbReference type="EMBL" id="JBEWCH010000050">
    <property type="protein sequence ID" value="MET1479280.1"/>
    <property type="molecule type" value="Genomic_DNA"/>
</dbReference>
<evidence type="ECO:0000313" key="3">
    <source>
        <dbReference type="Proteomes" id="UP001548587"/>
    </source>
</evidence>
<gene>
    <name evidence="2" type="ORF">ABXL37_34040</name>
</gene>
<dbReference type="RefSeq" id="WP_209929336.1">
    <property type="nucleotide sequence ID" value="NZ_JBEWCH010000050.1"/>
</dbReference>
<organism evidence="2 3">
    <name type="scientific">Burkholderia sola</name>
    <dbReference type="NCBI Taxonomy" id="2843302"/>
    <lineage>
        <taxon>Bacteria</taxon>
        <taxon>Pseudomonadati</taxon>
        <taxon>Pseudomonadota</taxon>
        <taxon>Betaproteobacteria</taxon>
        <taxon>Burkholderiales</taxon>
        <taxon>Burkholderiaceae</taxon>
        <taxon>Burkholderia</taxon>
        <taxon>Burkholderia cepacia complex</taxon>
    </lineage>
</organism>
<dbReference type="Proteomes" id="UP001548587">
    <property type="component" value="Unassembled WGS sequence"/>
</dbReference>
<sequence length="74" mass="8023">MQLNERATHDGSGAPLDDACGSIDNRRPSCAGTRSSRRVRLLDAAFRPPIHFGIRDDYLSLPGQPCIDDTRAAA</sequence>
<reference evidence="2 3" key="1">
    <citation type="submission" date="2024-06" db="EMBL/GenBank/DDBJ databases">
        <title>Burkholderia sola in Mexico.</title>
        <authorList>
            <person name="Estrada P."/>
        </authorList>
    </citation>
    <scope>NUCLEOTIDE SEQUENCE [LARGE SCALE GENOMIC DNA]</scope>
    <source>
        <strain evidence="2 3">CpTa8-5</strain>
    </source>
</reference>
<name>A0ABV2CJM3_9BURK</name>
<protein>
    <submittedName>
        <fullName evidence="2">Uncharacterized protein</fullName>
    </submittedName>
</protein>
<proteinExistence type="predicted"/>
<feature type="region of interest" description="Disordered" evidence="1">
    <location>
        <begin position="1"/>
        <end position="34"/>
    </location>
</feature>
<evidence type="ECO:0000313" key="2">
    <source>
        <dbReference type="EMBL" id="MET1479280.1"/>
    </source>
</evidence>
<keyword evidence="3" id="KW-1185">Reference proteome</keyword>